<gene>
    <name evidence="3" type="ORF">SLS58_005459</name>
</gene>
<feature type="signal peptide" evidence="2">
    <location>
        <begin position="1"/>
        <end position="23"/>
    </location>
</feature>
<proteinExistence type="predicted"/>
<keyword evidence="4" id="KW-1185">Reference proteome</keyword>
<organism evidence="3 4">
    <name type="scientific">Diplodia intermedia</name>
    <dbReference type="NCBI Taxonomy" id="856260"/>
    <lineage>
        <taxon>Eukaryota</taxon>
        <taxon>Fungi</taxon>
        <taxon>Dikarya</taxon>
        <taxon>Ascomycota</taxon>
        <taxon>Pezizomycotina</taxon>
        <taxon>Dothideomycetes</taxon>
        <taxon>Dothideomycetes incertae sedis</taxon>
        <taxon>Botryosphaeriales</taxon>
        <taxon>Botryosphaeriaceae</taxon>
        <taxon>Diplodia</taxon>
    </lineage>
</organism>
<comment type="caution">
    <text evidence="3">The sequence shown here is derived from an EMBL/GenBank/DDBJ whole genome shotgun (WGS) entry which is preliminary data.</text>
</comment>
<sequence>MHRQRRSLLLPLLLLSAAGPAVGAALSSNASEAPLSPATPAALTTPGPSTSAFPWTGTDSSLVRDVQSCESAKRAWYTASDDWYWASHASYSYSSTTTYDTVWLGNYTGPLSTFCDGVPRASGPAPTTTTLGQIYVNSIPPAFPSPSPTCTFDYRGCELVVESYRSWYATPHPATVDPPLPPLCEWGPDECIIPAGEEHCRLDAGEVKLIFWPQSKDPSQLCASNAVPKTPAPTPTTPVIAISDNYTFTSPSVYLSFKQLQGLPCYKTWHSAIVPVPSTAISSLVFAETAPIERTASVNWADMNPPVPLSAYQAQQSCWDNWLGVRGTAAGGDGCSTVYDDYLPWLALPTEPAYFTAIDPLFANCSDLFWRKYVFDPPYYLTPVGDLLPPSLTVAKTSTTNGVSAQQQQQPSATLTVPVKTTTITPPRSGASGPIATVGSQTVSADPRHPHNVVIGGATMVPGQVSAIGTTPIVVRTGAVVIGDETIALPPVADTTARPVATVGGVEIAEDDEGNFVLPGAGGAAAETLSAGQVTVVKSVTVSVAAAGGGAFLVAGGGSETVTVGGQTGAVVVGGGGKVVTALEATDGLFVVGGTGAGEQQKTISVGGPAATLDGLTVSAAGDGEVVAVVDGSTSTVKASSLARSSSSSSRKSGGLDATTSVPGLGWASDGPTTAAAAAASSTKSGAAAAAAGSAGSRCWITVVGLALVVAGFR</sequence>
<feature type="compositionally biased region" description="Low complexity" evidence="1">
    <location>
        <begin position="640"/>
        <end position="656"/>
    </location>
</feature>
<evidence type="ECO:0000313" key="4">
    <source>
        <dbReference type="Proteomes" id="UP001521184"/>
    </source>
</evidence>
<feature type="compositionally biased region" description="Low complexity" evidence="1">
    <location>
        <begin position="35"/>
        <end position="52"/>
    </location>
</feature>
<dbReference type="Proteomes" id="UP001521184">
    <property type="component" value="Unassembled WGS sequence"/>
</dbReference>
<name>A0ABR3TQR4_9PEZI</name>
<evidence type="ECO:0000313" key="3">
    <source>
        <dbReference type="EMBL" id="KAL1642385.1"/>
    </source>
</evidence>
<feature type="chain" id="PRO_5046027825" evidence="2">
    <location>
        <begin position="24"/>
        <end position="714"/>
    </location>
</feature>
<keyword evidence="2" id="KW-0732">Signal</keyword>
<feature type="region of interest" description="Disordered" evidence="1">
    <location>
        <begin position="35"/>
        <end position="54"/>
    </location>
</feature>
<dbReference type="EMBL" id="JAKEKT020000033">
    <property type="protein sequence ID" value="KAL1642385.1"/>
    <property type="molecule type" value="Genomic_DNA"/>
</dbReference>
<reference evidence="3 4" key="1">
    <citation type="journal article" date="2023" name="Plant Dis.">
        <title>First Report of Diplodia intermedia Causing Canker and Dieback Diseases on Apple Trees in Canada.</title>
        <authorList>
            <person name="Ellouze W."/>
            <person name="Ilyukhin E."/>
            <person name="Sulman M."/>
            <person name="Ali S."/>
        </authorList>
    </citation>
    <scope>NUCLEOTIDE SEQUENCE [LARGE SCALE GENOMIC DNA]</scope>
    <source>
        <strain evidence="3 4">M45-28</strain>
    </source>
</reference>
<evidence type="ECO:0000256" key="2">
    <source>
        <dbReference type="SAM" id="SignalP"/>
    </source>
</evidence>
<feature type="region of interest" description="Disordered" evidence="1">
    <location>
        <begin position="640"/>
        <end position="667"/>
    </location>
</feature>
<protein>
    <submittedName>
        <fullName evidence="3">Uncharacterized protein</fullName>
    </submittedName>
</protein>
<evidence type="ECO:0000256" key="1">
    <source>
        <dbReference type="SAM" id="MobiDB-lite"/>
    </source>
</evidence>
<accession>A0ABR3TQR4</accession>